<dbReference type="Pfam" id="PF01963">
    <property type="entry name" value="TraB_PrgY_gumN"/>
    <property type="match status" value="1"/>
</dbReference>
<dbReference type="RefSeq" id="WP_216032205.1">
    <property type="nucleotide sequence ID" value="NZ_JAHKNG010000005.1"/>
</dbReference>
<sequence>MRMRLGSVVALFWIGLARTVGAGECVGTNLFEAMPPERLARIEAAVADVPYHRGLLWRATKGDQAITLVGTYHFGDPRHQPLLDRLAQPLAEGAALYVEAGPEEEARLTRALTENPDLMVNATGPTLPERLTAEEWSALSSAMSERGTPAVITAKLRPWYVAMMLGISPCMMEGLEAGDPGGLDFLLVDRAEALDVPIRALEPWDTIFTLFDEMTPGQEIDMIRASLPAASYADDYAVTLTESYFEGDVWKIWEFGRFDAYANSGLDTATVDEQMRLAQTQLMDRRNQSWIAPLTEGARSAAARGKGIVAGFGALHLPGEKGVLRLLERQGWTIERLDG</sequence>
<gene>
    <name evidence="1" type="ORF">KNW02_05195</name>
</gene>
<dbReference type="InterPro" id="IPR002816">
    <property type="entry name" value="TraB/PrgY/GumN_fam"/>
</dbReference>
<accession>A0ABS6AG00</accession>
<dbReference type="PANTHER" id="PTHR40590:SF1">
    <property type="entry name" value="CYTOPLASMIC PROTEIN"/>
    <property type="match status" value="1"/>
</dbReference>
<organism evidence="1 2">
    <name type="scientific">Paracoccus marinaquae</name>
    <dbReference type="NCBI Taxonomy" id="2841926"/>
    <lineage>
        <taxon>Bacteria</taxon>
        <taxon>Pseudomonadati</taxon>
        <taxon>Pseudomonadota</taxon>
        <taxon>Alphaproteobacteria</taxon>
        <taxon>Rhodobacterales</taxon>
        <taxon>Paracoccaceae</taxon>
        <taxon>Paracoccus</taxon>
    </lineage>
</organism>
<dbReference type="CDD" id="cd14789">
    <property type="entry name" value="Tiki"/>
    <property type="match status" value="1"/>
</dbReference>
<evidence type="ECO:0000313" key="1">
    <source>
        <dbReference type="EMBL" id="MBU3029518.1"/>
    </source>
</evidence>
<dbReference type="EMBL" id="JAHKNG010000005">
    <property type="protein sequence ID" value="MBU3029518.1"/>
    <property type="molecule type" value="Genomic_DNA"/>
</dbReference>
<evidence type="ECO:0000313" key="2">
    <source>
        <dbReference type="Proteomes" id="UP001166191"/>
    </source>
</evidence>
<comment type="caution">
    <text evidence="1">The sequence shown here is derived from an EMBL/GenBank/DDBJ whole genome shotgun (WGS) entry which is preliminary data.</text>
</comment>
<proteinExistence type="predicted"/>
<keyword evidence="2" id="KW-1185">Reference proteome</keyword>
<name>A0ABS6AG00_9RHOB</name>
<protein>
    <submittedName>
        <fullName evidence="1">TraB/GumN family protein</fullName>
    </submittedName>
</protein>
<dbReference type="PANTHER" id="PTHR40590">
    <property type="entry name" value="CYTOPLASMIC PROTEIN-RELATED"/>
    <property type="match status" value="1"/>
</dbReference>
<dbReference type="Proteomes" id="UP001166191">
    <property type="component" value="Unassembled WGS sequence"/>
</dbReference>
<reference evidence="1" key="1">
    <citation type="submission" date="2021-06" db="EMBL/GenBank/DDBJ databases">
        <title>Paracoccus bacterium XHP0099 sp. nov., isolated from the surface waters of the Yellow Sea.</title>
        <authorList>
            <person name="Xue H."/>
            <person name="Zhang D."/>
        </authorList>
    </citation>
    <scope>NUCLEOTIDE SEQUENCE</scope>
    <source>
        <strain evidence="1">XHP0099</strain>
    </source>
</reference>
<dbReference type="InterPro" id="IPR047111">
    <property type="entry name" value="YbaP-like"/>
</dbReference>